<dbReference type="InterPro" id="IPR023064">
    <property type="entry name" value="D-ribose_pyranase"/>
</dbReference>
<keyword evidence="3" id="KW-0963">Cytoplasm</keyword>
<dbReference type="PANTHER" id="PTHR37831:SF1">
    <property type="entry name" value="D-RIBOSE PYRANASE"/>
    <property type="match status" value="1"/>
</dbReference>
<accession>A0A517TZU8</accession>
<dbReference type="Pfam" id="PF05025">
    <property type="entry name" value="RbsD_FucU"/>
    <property type="match status" value="1"/>
</dbReference>
<evidence type="ECO:0000313" key="7">
    <source>
        <dbReference type="Proteomes" id="UP000317909"/>
    </source>
</evidence>
<dbReference type="Proteomes" id="UP000317909">
    <property type="component" value="Chromosome"/>
</dbReference>
<sequence length="129" mass="14083">MLVTGLINPQILSLIARVRHTDALVIADAAFKSWPGVETIDVSLIKGVPTVHQVMEAVLANWKCGEVVKSQEFLTFNGVDVQNDFRRIVEGIKVTFEPFANFKARVPSAAGIIRTGEVMEHGNVILISA</sequence>
<dbReference type="PANTHER" id="PTHR37831">
    <property type="entry name" value="D-RIBOSE PYRANASE"/>
    <property type="match status" value="1"/>
</dbReference>
<organism evidence="6 7">
    <name type="scientific">Lacipirellula limnantheis</name>
    <dbReference type="NCBI Taxonomy" id="2528024"/>
    <lineage>
        <taxon>Bacteria</taxon>
        <taxon>Pseudomonadati</taxon>
        <taxon>Planctomycetota</taxon>
        <taxon>Planctomycetia</taxon>
        <taxon>Pirellulales</taxon>
        <taxon>Lacipirellulaceae</taxon>
        <taxon>Lacipirellula</taxon>
    </lineage>
</organism>
<dbReference type="GO" id="GO:0005829">
    <property type="term" value="C:cytosol"/>
    <property type="evidence" value="ECO:0007669"/>
    <property type="project" value="TreeGrafter"/>
</dbReference>
<dbReference type="GO" id="GO:0048029">
    <property type="term" value="F:monosaccharide binding"/>
    <property type="evidence" value="ECO:0007669"/>
    <property type="project" value="InterPro"/>
</dbReference>
<dbReference type="GO" id="GO:0019303">
    <property type="term" value="P:D-ribose catabolic process"/>
    <property type="evidence" value="ECO:0007669"/>
    <property type="project" value="TreeGrafter"/>
</dbReference>
<dbReference type="GO" id="GO:0062193">
    <property type="term" value="F:D-ribose pyranase activity"/>
    <property type="evidence" value="ECO:0007669"/>
    <property type="project" value="UniProtKB-EC"/>
</dbReference>
<dbReference type="InterPro" id="IPR007721">
    <property type="entry name" value="RbsD_FucU"/>
</dbReference>
<dbReference type="EMBL" id="CP036339">
    <property type="protein sequence ID" value="QDT73891.1"/>
    <property type="molecule type" value="Genomic_DNA"/>
</dbReference>
<dbReference type="InterPro" id="IPR023750">
    <property type="entry name" value="RbsD-like_sf"/>
</dbReference>
<proteinExistence type="predicted"/>
<dbReference type="AlphaFoldDB" id="A0A517TZU8"/>
<dbReference type="RefSeq" id="WP_145433588.1">
    <property type="nucleotide sequence ID" value="NZ_CP036339.1"/>
</dbReference>
<evidence type="ECO:0000256" key="5">
    <source>
        <dbReference type="ARBA" id="ARBA00023277"/>
    </source>
</evidence>
<keyword evidence="4 6" id="KW-0413">Isomerase</keyword>
<evidence type="ECO:0000256" key="4">
    <source>
        <dbReference type="ARBA" id="ARBA00023235"/>
    </source>
</evidence>
<reference evidence="6 7" key="1">
    <citation type="submission" date="2019-02" db="EMBL/GenBank/DDBJ databases">
        <title>Deep-cultivation of Planctomycetes and their phenomic and genomic characterization uncovers novel biology.</title>
        <authorList>
            <person name="Wiegand S."/>
            <person name="Jogler M."/>
            <person name="Boedeker C."/>
            <person name="Pinto D."/>
            <person name="Vollmers J."/>
            <person name="Rivas-Marin E."/>
            <person name="Kohn T."/>
            <person name="Peeters S.H."/>
            <person name="Heuer A."/>
            <person name="Rast P."/>
            <person name="Oberbeckmann S."/>
            <person name="Bunk B."/>
            <person name="Jeske O."/>
            <person name="Meyerdierks A."/>
            <person name="Storesund J.E."/>
            <person name="Kallscheuer N."/>
            <person name="Luecker S."/>
            <person name="Lage O.M."/>
            <person name="Pohl T."/>
            <person name="Merkel B.J."/>
            <person name="Hornburger P."/>
            <person name="Mueller R.-W."/>
            <person name="Bruemmer F."/>
            <person name="Labrenz M."/>
            <person name="Spormann A.M."/>
            <person name="Op den Camp H."/>
            <person name="Overmann J."/>
            <person name="Amann R."/>
            <person name="Jetten M.S.M."/>
            <person name="Mascher T."/>
            <person name="Medema M.H."/>
            <person name="Devos D.P."/>
            <person name="Kaster A.-K."/>
            <person name="Ovreas L."/>
            <person name="Rohde M."/>
            <person name="Galperin M.Y."/>
            <person name="Jogler C."/>
        </authorList>
    </citation>
    <scope>NUCLEOTIDE SEQUENCE [LARGE SCALE GENOMIC DNA]</scope>
    <source>
        <strain evidence="6 7">I41</strain>
    </source>
</reference>
<evidence type="ECO:0000256" key="2">
    <source>
        <dbReference type="ARBA" id="ARBA00012862"/>
    </source>
</evidence>
<protein>
    <recommendedName>
        <fullName evidence="2">D-ribose pyranase</fullName>
        <ecNumber evidence="2">5.4.99.62</ecNumber>
    </recommendedName>
</protein>
<keyword evidence="5" id="KW-0119">Carbohydrate metabolism</keyword>
<name>A0A517TZU8_9BACT</name>
<dbReference type="KEGG" id="llh:I41_30820"/>
<evidence type="ECO:0000313" key="6">
    <source>
        <dbReference type="EMBL" id="QDT73891.1"/>
    </source>
</evidence>
<evidence type="ECO:0000256" key="3">
    <source>
        <dbReference type="ARBA" id="ARBA00022490"/>
    </source>
</evidence>
<gene>
    <name evidence="6" type="primary">rbsD</name>
    <name evidence="6" type="ORF">I41_30820</name>
</gene>
<dbReference type="EC" id="5.4.99.62" evidence="2"/>
<dbReference type="Gene3D" id="3.40.1650.10">
    <property type="entry name" value="RbsD-like domain"/>
    <property type="match status" value="1"/>
</dbReference>
<dbReference type="SUPFAM" id="SSF102546">
    <property type="entry name" value="RbsD-like"/>
    <property type="match status" value="1"/>
</dbReference>
<dbReference type="OrthoDB" id="9805009at2"/>
<keyword evidence="7" id="KW-1185">Reference proteome</keyword>
<evidence type="ECO:0000256" key="1">
    <source>
        <dbReference type="ARBA" id="ARBA00000223"/>
    </source>
</evidence>
<comment type="catalytic activity">
    <reaction evidence="1">
        <text>beta-D-ribopyranose = beta-D-ribofuranose</text>
        <dbReference type="Rhea" id="RHEA:25432"/>
        <dbReference type="ChEBI" id="CHEBI:27476"/>
        <dbReference type="ChEBI" id="CHEBI:47002"/>
        <dbReference type="EC" id="5.4.99.62"/>
    </reaction>
</comment>
<dbReference type="GO" id="GO:0016872">
    <property type="term" value="F:intramolecular lyase activity"/>
    <property type="evidence" value="ECO:0007669"/>
    <property type="project" value="InterPro"/>
</dbReference>